<name>A0A2H1JEM1_9MICO</name>
<reference evidence="2" key="1">
    <citation type="submission" date="2017-03" db="EMBL/GenBank/DDBJ databases">
        <authorList>
            <person name="Monnet C."/>
        </authorList>
    </citation>
    <scope>NUCLEOTIDE SEQUENCE [LARGE SCALE GENOMIC DNA]</scope>
    <source>
        <strain evidence="2">P10</strain>
    </source>
</reference>
<keyword evidence="2" id="KW-1185">Reference proteome</keyword>
<proteinExistence type="predicted"/>
<protein>
    <submittedName>
        <fullName evidence="1">Uncharacterized protein</fullName>
    </submittedName>
</protein>
<evidence type="ECO:0000313" key="2">
    <source>
        <dbReference type="Proteomes" id="UP000234342"/>
    </source>
</evidence>
<dbReference type="EMBL" id="FXZE01000007">
    <property type="protein sequence ID" value="SMX85957.1"/>
    <property type="molecule type" value="Genomic_DNA"/>
</dbReference>
<evidence type="ECO:0000313" key="1">
    <source>
        <dbReference type="EMBL" id="SMX85957.1"/>
    </source>
</evidence>
<gene>
    <name evidence="1" type="ORF">BANT10_01933</name>
</gene>
<accession>A0A2H1JEM1</accession>
<dbReference type="Proteomes" id="UP000234342">
    <property type="component" value="Unassembled WGS sequence"/>
</dbReference>
<dbReference type="AlphaFoldDB" id="A0A2H1JEM1"/>
<sequence>MITQSGRWSVARFVSTNSGAPPATNSTVAPGCEPKPSSAALIFADSTACSLISPVGTVAKLRDGVRRR</sequence>
<organism evidence="1 2">
    <name type="scientific">Brevibacterium antiquum</name>
    <dbReference type="NCBI Taxonomy" id="234835"/>
    <lineage>
        <taxon>Bacteria</taxon>
        <taxon>Bacillati</taxon>
        <taxon>Actinomycetota</taxon>
        <taxon>Actinomycetes</taxon>
        <taxon>Micrococcales</taxon>
        <taxon>Brevibacteriaceae</taxon>
        <taxon>Brevibacterium</taxon>
    </lineage>
</organism>